<dbReference type="Proteomes" id="UP001283361">
    <property type="component" value="Unassembled WGS sequence"/>
</dbReference>
<feature type="region of interest" description="Disordered" evidence="1">
    <location>
        <begin position="1"/>
        <end position="23"/>
    </location>
</feature>
<evidence type="ECO:0000313" key="2">
    <source>
        <dbReference type="EMBL" id="KAK3765600.1"/>
    </source>
</evidence>
<evidence type="ECO:0000256" key="1">
    <source>
        <dbReference type="SAM" id="MobiDB-lite"/>
    </source>
</evidence>
<dbReference type="AlphaFoldDB" id="A0AAE1DD60"/>
<protein>
    <submittedName>
        <fullName evidence="2">Uncharacterized protein</fullName>
    </submittedName>
</protein>
<proteinExistence type="predicted"/>
<name>A0AAE1DD60_9GAST</name>
<accession>A0AAE1DD60</accession>
<dbReference type="EMBL" id="JAWDGP010004282">
    <property type="protein sequence ID" value="KAK3765600.1"/>
    <property type="molecule type" value="Genomic_DNA"/>
</dbReference>
<sequence>MRKPGQSELSRAHPQGYGTRMDKGCPKIAQTHYRIIAHMFVGRGTSDCSHWLGVWHALAGKLVLVSVQTDRARTSLPSESGMENCAFLQTLSRHFPGNHFREVQTRKPISPPITLFTLPWEMTCVRAQPSCTEGPAESGPVKSSTGQRNHGPLLCRPAAEGCLMPRFSHRDVEKREVLSAAYSACLGEVCLVHCLGELLHLLREKSRRGKVCVGVGVGHHQYQLSPTSAITNIIYPQYQLSPTSAVTNISYPQYQLSPTSAIINISYHQHQLSSTSAIININYD</sequence>
<organism evidence="2 3">
    <name type="scientific">Elysia crispata</name>
    <name type="common">lettuce slug</name>
    <dbReference type="NCBI Taxonomy" id="231223"/>
    <lineage>
        <taxon>Eukaryota</taxon>
        <taxon>Metazoa</taxon>
        <taxon>Spiralia</taxon>
        <taxon>Lophotrochozoa</taxon>
        <taxon>Mollusca</taxon>
        <taxon>Gastropoda</taxon>
        <taxon>Heterobranchia</taxon>
        <taxon>Euthyneura</taxon>
        <taxon>Panpulmonata</taxon>
        <taxon>Sacoglossa</taxon>
        <taxon>Placobranchoidea</taxon>
        <taxon>Plakobranchidae</taxon>
        <taxon>Elysia</taxon>
    </lineage>
</organism>
<gene>
    <name evidence="2" type="ORF">RRG08_021279</name>
</gene>
<keyword evidence="3" id="KW-1185">Reference proteome</keyword>
<reference evidence="2" key="1">
    <citation type="journal article" date="2023" name="G3 (Bethesda)">
        <title>A reference genome for the long-term kleptoplast-retaining sea slug Elysia crispata morphotype clarki.</title>
        <authorList>
            <person name="Eastman K.E."/>
            <person name="Pendleton A.L."/>
            <person name="Shaikh M.A."/>
            <person name="Suttiyut T."/>
            <person name="Ogas R."/>
            <person name="Tomko P."/>
            <person name="Gavelis G."/>
            <person name="Widhalm J.R."/>
            <person name="Wisecaver J.H."/>
        </authorList>
    </citation>
    <scope>NUCLEOTIDE SEQUENCE</scope>
    <source>
        <strain evidence="2">ECLA1</strain>
    </source>
</reference>
<comment type="caution">
    <text evidence="2">The sequence shown here is derived from an EMBL/GenBank/DDBJ whole genome shotgun (WGS) entry which is preliminary data.</text>
</comment>
<evidence type="ECO:0000313" key="3">
    <source>
        <dbReference type="Proteomes" id="UP001283361"/>
    </source>
</evidence>